<feature type="transmembrane region" description="Helical" evidence="10">
    <location>
        <begin position="156"/>
        <end position="173"/>
    </location>
</feature>
<dbReference type="PANTHER" id="PTHR12468:SF2">
    <property type="entry name" value="GPI MANNOSYLTRANSFERASE 2"/>
    <property type="match status" value="1"/>
</dbReference>
<feature type="transmembrane region" description="Helical" evidence="10">
    <location>
        <begin position="132"/>
        <end position="150"/>
    </location>
</feature>
<sequence length="399" mass="44480">MTRSTGRFLLVLLGLYTVFRLFTTAVLLWITDVHQDPVIFSGEVHRYFDLATLWDGAWYESIATTGYPDEIPRDEHGMARQNEWAFYPMFPTLAKWLMALTGWPFAVAGPVVALVVGYAAAVVMGLLLRERVGAVAALGGVALFAAFPTAPVLQVAYTESLATLLLCIVLWLLMRRQWWAAGAVALLTGLARPIALPLGLVALVAVVLRWRRRREEPVPRGEYAGMLGALVGCGLSGLIWPALVWRGTGVPAGYTETMSAWRQGEPVTPFGPTLEMVKWQFGDPRGVWLLLGFFVLLAVMMLGPWARGLGPVLKTWSLGYPFYLAAALDPWTSIYRYLIMLFPVFVVMIGGGWAPSDKRANPTWLIVLRTVVLVALFLGWQVWWSWELFRFEPPRDNPP</sequence>
<protein>
    <recommendedName>
        <fullName evidence="13">Glycosyltransferase RgtA/B/C/D-like domain-containing protein</fullName>
    </recommendedName>
</protein>
<evidence type="ECO:0000313" key="12">
    <source>
        <dbReference type="Proteomes" id="UP001056455"/>
    </source>
</evidence>
<keyword evidence="12" id="KW-1185">Reference proteome</keyword>
<dbReference type="PANTHER" id="PTHR12468">
    <property type="entry name" value="GPI MANNOSYLTRANSFERASE 2"/>
    <property type="match status" value="1"/>
</dbReference>
<evidence type="ECO:0000256" key="2">
    <source>
        <dbReference type="ARBA" id="ARBA00004687"/>
    </source>
</evidence>
<keyword evidence="8 10" id="KW-1133">Transmembrane helix</keyword>
<evidence type="ECO:0000256" key="5">
    <source>
        <dbReference type="ARBA" id="ARBA00022679"/>
    </source>
</evidence>
<evidence type="ECO:0000256" key="9">
    <source>
        <dbReference type="ARBA" id="ARBA00023136"/>
    </source>
</evidence>
<organism evidence="11 12">
    <name type="scientific">Ornithinimicrobium faecis</name>
    <dbReference type="NCBI Taxonomy" id="2934158"/>
    <lineage>
        <taxon>Bacteria</taxon>
        <taxon>Bacillati</taxon>
        <taxon>Actinomycetota</taxon>
        <taxon>Actinomycetes</taxon>
        <taxon>Micrococcales</taxon>
        <taxon>Ornithinimicrobiaceae</taxon>
        <taxon>Ornithinimicrobium</taxon>
    </lineage>
</organism>
<feature type="transmembrane region" description="Helical" evidence="10">
    <location>
        <begin position="96"/>
        <end position="120"/>
    </location>
</feature>
<feature type="transmembrane region" description="Helical" evidence="10">
    <location>
        <begin position="7"/>
        <end position="30"/>
    </location>
</feature>
<evidence type="ECO:0000256" key="1">
    <source>
        <dbReference type="ARBA" id="ARBA00004477"/>
    </source>
</evidence>
<evidence type="ECO:0000256" key="3">
    <source>
        <dbReference type="ARBA" id="ARBA00022502"/>
    </source>
</evidence>
<keyword evidence="6 10" id="KW-0812">Transmembrane</keyword>
<keyword evidence="9 10" id="KW-0472">Membrane</keyword>
<evidence type="ECO:0000256" key="10">
    <source>
        <dbReference type="SAM" id="Phobius"/>
    </source>
</evidence>
<proteinExistence type="predicted"/>
<keyword evidence="4" id="KW-0328">Glycosyltransferase</keyword>
<evidence type="ECO:0000313" key="11">
    <source>
        <dbReference type="EMBL" id="USQ81022.1"/>
    </source>
</evidence>
<evidence type="ECO:0000256" key="7">
    <source>
        <dbReference type="ARBA" id="ARBA00022824"/>
    </source>
</evidence>
<accession>A0ABY4YW76</accession>
<reference evidence="11" key="1">
    <citation type="submission" date="2022-06" db="EMBL/GenBank/DDBJ databases">
        <title>Ornithinimicrobium HY1793.</title>
        <authorList>
            <person name="Huang Y."/>
        </authorList>
    </citation>
    <scope>NUCLEOTIDE SEQUENCE</scope>
    <source>
        <strain evidence="11">HY1793</strain>
    </source>
</reference>
<dbReference type="EMBL" id="CP099489">
    <property type="protein sequence ID" value="USQ81022.1"/>
    <property type="molecule type" value="Genomic_DNA"/>
</dbReference>
<dbReference type="RefSeq" id="WP_252594406.1">
    <property type="nucleotide sequence ID" value="NZ_CP099489.1"/>
</dbReference>
<name>A0ABY4YW76_9MICO</name>
<dbReference type="Proteomes" id="UP001056455">
    <property type="component" value="Chromosome"/>
</dbReference>
<gene>
    <name evidence="11" type="ORF">NF556_05065</name>
</gene>
<comment type="pathway">
    <text evidence="2">Glycolipid biosynthesis; glycosylphosphatidylinositol-anchor biosynthesis.</text>
</comment>
<evidence type="ECO:0000256" key="6">
    <source>
        <dbReference type="ARBA" id="ARBA00022692"/>
    </source>
</evidence>
<evidence type="ECO:0000256" key="4">
    <source>
        <dbReference type="ARBA" id="ARBA00022676"/>
    </source>
</evidence>
<feature type="transmembrane region" description="Helical" evidence="10">
    <location>
        <begin position="194"/>
        <end position="211"/>
    </location>
</feature>
<keyword evidence="7" id="KW-0256">Endoplasmic reticulum</keyword>
<evidence type="ECO:0008006" key="13">
    <source>
        <dbReference type="Google" id="ProtNLM"/>
    </source>
</evidence>
<evidence type="ECO:0000256" key="8">
    <source>
        <dbReference type="ARBA" id="ARBA00022989"/>
    </source>
</evidence>
<feature type="transmembrane region" description="Helical" evidence="10">
    <location>
        <begin position="223"/>
        <end position="245"/>
    </location>
</feature>
<keyword evidence="3" id="KW-0337">GPI-anchor biosynthesis</keyword>
<comment type="subcellular location">
    <subcellularLocation>
        <location evidence="1">Endoplasmic reticulum membrane</location>
        <topology evidence="1">Multi-pass membrane protein</topology>
    </subcellularLocation>
</comment>
<feature type="transmembrane region" description="Helical" evidence="10">
    <location>
        <begin position="334"/>
        <end position="354"/>
    </location>
</feature>
<dbReference type="InterPro" id="IPR007315">
    <property type="entry name" value="PIG-V/Gpi18"/>
</dbReference>
<feature type="transmembrane region" description="Helical" evidence="10">
    <location>
        <begin position="286"/>
        <end position="306"/>
    </location>
</feature>
<keyword evidence="5" id="KW-0808">Transferase</keyword>
<feature type="transmembrane region" description="Helical" evidence="10">
    <location>
        <begin position="366"/>
        <end position="386"/>
    </location>
</feature>